<comment type="caution">
    <text evidence="2">The sequence shown here is derived from an EMBL/GenBank/DDBJ whole genome shotgun (WGS) entry which is preliminary data.</text>
</comment>
<evidence type="ECO:0000313" key="2">
    <source>
        <dbReference type="EMBL" id="CAE6538093.1"/>
    </source>
</evidence>
<feature type="compositionally biased region" description="Basic residues" evidence="1">
    <location>
        <begin position="12"/>
        <end position="21"/>
    </location>
</feature>
<dbReference type="EMBL" id="CAJMWV010009129">
    <property type="protein sequence ID" value="CAE6538093.1"/>
    <property type="molecule type" value="Genomic_DNA"/>
</dbReference>
<dbReference type="OrthoDB" id="3266957at2759"/>
<feature type="compositionally biased region" description="Basic residues" evidence="1">
    <location>
        <begin position="259"/>
        <end position="276"/>
    </location>
</feature>
<feature type="compositionally biased region" description="Low complexity" evidence="1">
    <location>
        <begin position="1"/>
        <end position="11"/>
    </location>
</feature>
<accession>A0A8H3DRQ6</accession>
<protein>
    <submittedName>
        <fullName evidence="2">Uncharacterized protein</fullName>
    </submittedName>
</protein>
<proteinExistence type="predicted"/>
<name>A0A8H3DRQ6_9AGAM</name>
<reference evidence="2" key="1">
    <citation type="submission" date="2021-01" db="EMBL/GenBank/DDBJ databases">
        <authorList>
            <person name="Kaushik A."/>
        </authorList>
    </citation>
    <scope>NUCLEOTIDE SEQUENCE</scope>
    <source>
        <strain evidence="2">AG3-1AP</strain>
    </source>
</reference>
<feature type="region of interest" description="Disordered" evidence="1">
    <location>
        <begin position="1"/>
        <end position="51"/>
    </location>
</feature>
<feature type="region of interest" description="Disordered" evidence="1">
    <location>
        <begin position="207"/>
        <end position="296"/>
    </location>
</feature>
<gene>
    <name evidence="2" type="ORF">RDB_LOCUS168914</name>
</gene>
<evidence type="ECO:0000313" key="3">
    <source>
        <dbReference type="Proteomes" id="UP000663831"/>
    </source>
</evidence>
<evidence type="ECO:0000256" key="1">
    <source>
        <dbReference type="SAM" id="MobiDB-lite"/>
    </source>
</evidence>
<organism evidence="2 3">
    <name type="scientific">Rhizoctonia solani</name>
    <dbReference type="NCBI Taxonomy" id="456999"/>
    <lineage>
        <taxon>Eukaryota</taxon>
        <taxon>Fungi</taxon>
        <taxon>Dikarya</taxon>
        <taxon>Basidiomycota</taxon>
        <taxon>Agaricomycotina</taxon>
        <taxon>Agaricomycetes</taxon>
        <taxon>Cantharellales</taxon>
        <taxon>Ceratobasidiaceae</taxon>
        <taxon>Rhizoctonia</taxon>
    </lineage>
</organism>
<dbReference type="Proteomes" id="UP000663831">
    <property type="component" value="Unassembled WGS sequence"/>
</dbReference>
<feature type="compositionally biased region" description="Basic and acidic residues" evidence="1">
    <location>
        <begin position="22"/>
        <end position="39"/>
    </location>
</feature>
<feature type="region of interest" description="Disordered" evidence="1">
    <location>
        <begin position="315"/>
        <end position="404"/>
    </location>
</feature>
<feature type="compositionally biased region" description="Low complexity" evidence="1">
    <location>
        <begin position="338"/>
        <end position="347"/>
    </location>
</feature>
<dbReference type="AlphaFoldDB" id="A0A8H3DRQ6"/>
<sequence>MPAAKTTTTLKASKRTRVASTRKHEADKNAEAEQHERAVKKASAKARKVQREEAADDDVLVGYDGESPRSQKLRTRAMLLKSENQRLKAKIKCRDEHEKASPVKLVPEPTSKINATIDSLRADLGMEGDEHNVEWLFIRAAFRALIGAVGLDWEKTWSKQDLGKINTLIQAAESKYPQFKCFENHWGSRLLLQECFGNIHAYKQKLARLSPRSDDDAEEDSDKPDTTRNSPARPTKRRRQLNNTTDAQDSDDAETRSIKMAKAKLAAHRSHKRHVAKLAAQTQQPSPDHNGDTELEDLPDHVCCIVEREEIGVPATPKLPAKTVKKLKQPSKRDEGHSSPSASTSKSRAIINMRRGSGGKAVIGCGQKAGRGSASVGELDAPSKVSDDEISDSSGQTTSDDEED</sequence>